<dbReference type="Proteomes" id="UP000716291">
    <property type="component" value="Unassembled WGS sequence"/>
</dbReference>
<name>A0A9P6WU61_RHIOR</name>
<evidence type="ECO:0000313" key="2">
    <source>
        <dbReference type="Proteomes" id="UP000716291"/>
    </source>
</evidence>
<sequence>MVVLQDKPTPRLVRWIAELELYAPDIQYKPGKDNNVPDILSRIGSPASLCASHSLEPEYLYSSWIQDGLSRAGEPMDWPMLYINEERVKDQKNRNLLDKHRNDFVVHDRRVYRKVIIDGSGTIKAVPFLPYARRADIVANFHEVAAAKFIKM</sequence>
<dbReference type="AlphaFoldDB" id="A0A9P6WU61"/>
<comment type="caution">
    <text evidence="1">The sequence shown here is derived from an EMBL/GenBank/DDBJ whole genome shotgun (WGS) entry which is preliminary data.</text>
</comment>
<reference evidence="1" key="1">
    <citation type="journal article" date="2020" name="Microb. Genom.">
        <title>Genetic diversity of clinical and environmental Mucorales isolates obtained from an investigation of mucormycosis cases among solid organ transplant recipients.</title>
        <authorList>
            <person name="Nguyen M.H."/>
            <person name="Kaul D."/>
            <person name="Muto C."/>
            <person name="Cheng S.J."/>
            <person name="Richter R.A."/>
            <person name="Bruno V.M."/>
            <person name="Liu G."/>
            <person name="Beyhan S."/>
            <person name="Sundermann A.J."/>
            <person name="Mounaud S."/>
            <person name="Pasculle A.W."/>
            <person name="Nierman W.C."/>
            <person name="Driscoll E."/>
            <person name="Cumbie R."/>
            <person name="Clancy C.J."/>
            <person name="Dupont C.L."/>
        </authorList>
    </citation>
    <scope>NUCLEOTIDE SEQUENCE</scope>
    <source>
        <strain evidence="1">GL11</strain>
    </source>
</reference>
<protein>
    <recommendedName>
        <fullName evidence="3">Reverse transcriptase RNase H-like domain-containing protein</fullName>
    </recommendedName>
</protein>
<organism evidence="1 2">
    <name type="scientific">Rhizopus oryzae</name>
    <name type="common">Mucormycosis agent</name>
    <name type="synonym">Rhizopus arrhizus var. delemar</name>
    <dbReference type="NCBI Taxonomy" id="64495"/>
    <lineage>
        <taxon>Eukaryota</taxon>
        <taxon>Fungi</taxon>
        <taxon>Fungi incertae sedis</taxon>
        <taxon>Mucoromycota</taxon>
        <taxon>Mucoromycotina</taxon>
        <taxon>Mucoromycetes</taxon>
        <taxon>Mucorales</taxon>
        <taxon>Mucorineae</taxon>
        <taxon>Rhizopodaceae</taxon>
        <taxon>Rhizopus</taxon>
    </lineage>
</organism>
<dbReference type="EMBL" id="JAANQT010007048">
    <property type="protein sequence ID" value="KAG1289664.1"/>
    <property type="molecule type" value="Genomic_DNA"/>
</dbReference>
<evidence type="ECO:0000313" key="1">
    <source>
        <dbReference type="EMBL" id="KAG1289664.1"/>
    </source>
</evidence>
<proteinExistence type="predicted"/>
<keyword evidence="2" id="KW-1185">Reference proteome</keyword>
<gene>
    <name evidence="1" type="ORF">G6F64_014032</name>
</gene>
<evidence type="ECO:0008006" key="3">
    <source>
        <dbReference type="Google" id="ProtNLM"/>
    </source>
</evidence>
<accession>A0A9P6WU61</accession>